<dbReference type="AlphaFoldDB" id="A0A4U6WDP4"/>
<accession>A0A4U6WDP4</accession>
<protein>
    <submittedName>
        <fullName evidence="1">Uncharacterized protein</fullName>
    </submittedName>
</protein>
<dbReference type="EMBL" id="CM016552">
    <property type="protein sequence ID" value="TKW40215.1"/>
    <property type="molecule type" value="Genomic_DNA"/>
</dbReference>
<dbReference type="PANTHER" id="PTHR47481:SF31">
    <property type="entry name" value="OS01G0873500 PROTEIN"/>
    <property type="match status" value="1"/>
</dbReference>
<sequence>MASTILPAIRGSRLLGILDGSVAAPPVILRVEKADKMVEESKNPAHAALLAQDQHLLSYLLSTMTKELLVHVSSHEHAAQLSQEKKGDLSASTYYSKMKGIADEMAASGKKIDDDDLIGHIRNGLESEYNSFVRARFANCVSAMDIQFMTAGTILI</sequence>
<dbReference type="Gramene" id="TKW40215">
    <property type="protein sequence ID" value="TKW40215"/>
    <property type="gene ID" value="SEVIR_1G231700v2"/>
</dbReference>
<dbReference type="Proteomes" id="UP000298652">
    <property type="component" value="Chromosome 1"/>
</dbReference>
<keyword evidence="2" id="KW-1185">Reference proteome</keyword>
<evidence type="ECO:0000313" key="1">
    <source>
        <dbReference type="EMBL" id="TKW40215.1"/>
    </source>
</evidence>
<name>A0A4U6WDP4_SETVI</name>
<dbReference type="PANTHER" id="PTHR47481">
    <property type="match status" value="1"/>
</dbReference>
<dbReference type="OMA" id="HVSSHEH"/>
<proteinExistence type="predicted"/>
<evidence type="ECO:0000313" key="2">
    <source>
        <dbReference type="Proteomes" id="UP000298652"/>
    </source>
</evidence>
<reference evidence="1" key="1">
    <citation type="submission" date="2019-03" db="EMBL/GenBank/DDBJ databases">
        <title>WGS assembly of Setaria viridis.</title>
        <authorList>
            <person name="Huang P."/>
            <person name="Jenkins J."/>
            <person name="Grimwood J."/>
            <person name="Barry K."/>
            <person name="Healey A."/>
            <person name="Mamidi S."/>
            <person name="Sreedasyam A."/>
            <person name="Shu S."/>
            <person name="Feldman M."/>
            <person name="Wu J."/>
            <person name="Yu Y."/>
            <person name="Chen C."/>
            <person name="Johnson J."/>
            <person name="Rokhsar D."/>
            <person name="Baxter I."/>
            <person name="Schmutz J."/>
            <person name="Brutnell T."/>
            <person name="Kellogg E."/>
        </authorList>
    </citation>
    <scope>NUCLEOTIDE SEQUENCE [LARGE SCALE GENOMIC DNA]</scope>
</reference>
<organism evidence="1 2">
    <name type="scientific">Setaria viridis</name>
    <name type="common">Green bristlegrass</name>
    <name type="synonym">Setaria italica subsp. viridis</name>
    <dbReference type="NCBI Taxonomy" id="4556"/>
    <lineage>
        <taxon>Eukaryota</taxon>
        <taxon>Viridiplantae</taxon>
        <taxon>Streptophyta</taxon>
        <taxon>Embryophyta</taxon>
        <taxon>Tracheophyta</taxon>
        <taxon>Spermatophyta</taxon>
        <taxon>Magnoliopsida</taxon>
        <taxon>Liliopsida</taxon>
        <taxon>Poales</taxon>
        <taxon>Poaceae</taxon>
        <taxon>PACMAD clade</taxon>
        <taxon>Panicoideae</taxon>
        <taxon>Panicodae</taxon>
        <taxon>Paniceae</taxon>
        <taxon>Cenchrinae</taxon>
        <taxon>Setaria</taxon>
    </lineage>
</organism>
<gene>
    <name evidence="1" type="ORF">SEVIR_1G231700v2</name>
</gene>